<comment type="caution">
    <text evidence="1">Lacks conserved residue(s) required for the propagation of feature annotation.</text>
</comment>
<comment type="subcellular location">
    <subcellularLocation>
        <location evidence="1">Membrane</location>
        <topology evidence="1">Multi-pass membrane protein</topology>
    </subcellularLocation>
</comment>
<comment type="similarity">
    <text evidence="1">Belongs to the DP1 family.</text>
</comment>
<comment type="caution">
    <text evidence="4">The sequence shown here is derived from an EMBL/GenBank/DDBJ whole genome shotgun (WGS) entry which is preliminary data.</text>
</comment>
<reference evidence="4 5" key="1">
    <citation type="submission" date="2019-09" db="EMBL/GenBank/DDBJ databases">
        <title>Draft genome of the ectomycorrhizal ascomycete Sphaerosporella brunnea.</title>
        <authorList>
            <consortium name="DOE Joint Genome Institute"/>
            <person name="Benucci G.M."/>
            <person name="Marozzi G."/>
            <person name="Antonielli L."/>
            <person name="Sanchez S."/>
            <person name="Marco P."/>
            <person name="Wang X."/>
            <person name="Falini L.B."/>
            <person name="Barry K."/>
            <person name="Haridas S."/>
            <person name="Lipzen A."/>
            <person name="Labutti K."/>
            <person name="Grigoriev I.V."/>
            <person name="Murat C."/>
            <person name="Martin F."/>
            <person name="Albertini E."/>
            <person name="Donnini D."/>
            <person name="Bonito G."/>
        </authorList>
    </citation>
    <scope>NUCLEOTIDE SEQUENCE [LARGE SCALE GENOMIC DNA]</scope>
    <source>
        <strain evidence="4 5">Sb_GMNB300</strain>
    </source>
</reference>
<keyword evidence="1" id="KW-0472">Membrane</keyword>
<dbReference type="Pfam" id="PF03134">
    <property type="entry name" value="TB2_DP1_HVA22"/>
    <property type="match status" value="1"/>
</dbReference>
<evidence type="ECO:0000313" key="4">
    <source>
        <dbReference type="EMBL" id="KAA8898960.1"/>
    </source>
</evidence>
<protein>
    <recommendedName>
        <fullName evidence="1">Protein YOP1</fullName>
    </recommendedName>
</protein>
<dbReference type="InParanoid" id="A0A5J5EPM0"/>
<feature type="transmembrane region" description="Helical" evidence="1">
    <location>
        <begin position="37"/>
        <end position="63"/>
    </location>
</feature>
<evidence type="ECO:0000256" key="3">
    <source>
        <dbReference type="SAM" id="MobiDB-lite"/>
    </source>
</evidence>
<organism evidence="4 5">
    <name type="scientific">Sphaerosporella brunnea</name>
    <dbReference type="NCBI Taxonomy" id="1250544"/>
    <lineage>
        <taxon>Eukaryota</taxon>
        <taxon>Fungi</taxon>
        <taxon>Dikarya</taxon>
        <taxon>Ascomycota</taxon>
        <taxon>Pezizomycotina</taxon>
        <taxon>Pezizomycetes</taxon>
        <taxon>Pezizales</taxon>
        <taxon>Pyronemataceae</taxon>
        <taxon>Sphaerosporella</taxon>
    </lineage>
</organism>
<evidence type="ECO:0000256" key="1">
    <source>
        <dbReference type="RuleBase" id="RU362006"/>
    </source>
</evidence>
<feature type="region of interest" description="Disordered" evidence="3">
    <location>
        <begin position="280"/>
        <end position="311"/>
    </location>
</feature>
<dbReference type="AlphaFoldDB" id="A0A5J5EPM0"/>
<dbReference type="PANTHER" id="PTHR12300:SF177">
    <property type="entry name" value="PROTEIN YOP1"/>
    <property type="match status" value="1"/>
</dbReference>
<gene>
    <name evidence="4" type="ORF">FN846DRAFT_193896</name>
</gene>
<evidence type="ECO:0000256" key="2">
    <source>
        <dbReference type="SAM" id="Coils"/>
    </source>
</evidence>
<dbReference type="OrthoDB" id="434647at2759"/>
<keyword evidence="5" id="KW-1185">Reference proteome</keyword>
<dbReference type="EMBL" id="VXIS01000175">
    <property type="protein sequence ID" value="KAA8898960.1"/>
    <property type="molecule type" value="Genomic_DNA"/>
</dbReference>
<proteinExistence type="inferred from homology"/>
<dbReference type="Proteomes" id="UP000326924">
    <property type="component" value="Unassembled WGS sequence"/>
</dbReference>
<accession>A0A5J5EPM0</accession>
<sequence length="311" mass="34137">MFDLLSKLICSIATFAFPIFASYKALKANDPAQLTPWLMYWIVLACVLCVESWVGWAVSWLPFYHDIRAGFMLWLVLPQTQGATQLYLEHVHPTLNKHEAEIEEFISRAHDQAKAAGAEYIQHLIDVVKQTVFGIVLPQAEDQPATPPPHDAASFAQALFSRWRVPPLTPYAPQMATDFYAFLSSALQQVPGSQAAGGSSNLIPPHVKGTAEKARFIELQRQRLKTVMAALETEMESIQGAGGVDTAAASADEKSGIHKSYSVGHLSSYEGDFDHVEMDDTLSPPATSAGGNGWFGSWGSRTAPKEHEHNE</sequence>
<keyword evidence="1" id="KW-1133">Transmembrane helix</keyword>
<keyword evidence="1" id="KW-0812">Transmembrane</keyword>
<dbReference type="InterPro" id="IPR004345">
    <property type="entry name" value="TB2_DP1_HVA22"/>
</dbReference>
<evidence type="ECO:0000313" key="5">
    <source>
        <dbReference type="Proteomes" id="UP000326924"/>
    </source>
</evidence>
<dbReference type="GO" id="GO:0016020">
    <property type="term" value="C:membrane"/>
    <property type="evidence" value="ECO:0007669"/>
    <property type="project" value="UniProtKB-SubCell"/>
</dbReference>
<keyword evidence="2" id="KW-0175">Coiled coil</keyword>
<dbReference type="PANTHER" id="PTHR12300">
    <property type="entry name" value="HVA22-LIKE PROTEINS"/>
    <property type="match status" value="1"/>
</dbReference>
<name>A0A5J5EPM0_9PEZI</name>
<feature type="coiled-coil region" evidence="2">
    <location>
        <begin position="214"/>
        <end position="241"/>
    </location>
</feature>